<evidence type="ECO:0000313" key="2">
    <source>
        <dbReference type="Proteomes" id="UP000299102"/>
    </source>
</evidence>
<dbReference type="Proteomes" id="UP000299102">
    <property type="component" value="Unassembled WGS sequence"/>
</dbReference>
<evidence type="ECO:0000313" key="1">
    <source>
        <dbReference type="EMBL" id="GBP53855.1"/>
    </source>
</evidence>
<protein>
    <submittedName>
        <fullName evidence="1">Uncharacterized protein</fullName>
    </submittedName>
</protein>
<keyword evidence="2" id="KW-1185">Reference proteome</keyword>
<dbReference type="AlphaFoldDB" id="A0A4C1WUR8"/>
<gene>
    <name evidence="1" type="ORF">EVAR_96762_1</name>
</gene>
<dbReference type="EMBL" id="BGZK01000635">
    <property type="protein sequence ID" value="GBP53855.1"/>
    <property type="molecule type" value="Genomic_DNA"/>
</dbReference>
<name>A0A4C1WUR8_EUMVA</name>
<proteinExistence type="predicted"/>
<sequence>MRSLRKRTVVTVVLGSGKASAVERALGIFLSISRLLMTYECHFVSPMRRETRKRNTHKIVLGYRGRKRVMKASERINDGARTPCAGATAAVQVDDAIASTSTLDWIDFDYYRHIKQLVQVCYYV</sequence>
<accession>A0A4C1WUR8</accession>
<comment type="caution">
    <text evidence="1">The sequence shown here is derived from an EMBL/GenBank/DDBJ whole genome shotgun (WGS) entry which is preliminary data.</text>
</comment>
<organism evidence="1 2">
    <name type="scientific">Eumeta variegata</name>
    <name type="common">Bagworm moth</name>
    <name type="synonym">Eumeta japonica</name>
    <dbReference type="NCBI Taxonomy" id="151549"/>
    <lineage>
        <taxon>Eukaryota</taxon>
        <taxon>Metazoa</taxon>
        <taxon>Ecdysozoa</taxon>
        <taxon>Arthropoda</taxon>
        <taxon>Hexapoda</taxon>
        <taxon>Insecta</taxon>
        <taxon>Pterygota</taxon>
        <taxon>Neoptera</taxon>
        <taxon>Endopterygota</taxon>
        <taxon>Lepidoptera</taxon>
        <taxon>Glossata</taxon>
        <taxon>Ditrysia</taxon>
        <taxon>Tineoidea</taxon>
        <taxon>Psychidae</taxon>
        <taxon>Oiketicinae</taxon>
        <taxon>Eumeta</taxon>
    </lineage>
</organism>
<reference evidence="1 2" key="1">
    <citation type="journal article" date="2019" name="Commun. Biol.">
        <title>The bagworm genome reveals a unique fibroin gene that provides high tensile strength.</title>
        <authorList>
            <person name="Kono N."/>
            <person name="Nakamura H."/>
            <person name="Ohtoshi R."/>
            <person name="Tomita M."/>
            <person name="Numata K."/>
            <person name="Arakawa K."/>
        </authorList>
    </citation>
    <scope>NUCLEOTIDE SEQUENCE [LARGE SCALE GENOMIC DNA]</scope>
</reference>